<keyword evidence="3" id="KW-1185">Reference proteome</keyword>
<dbReference type="AlphaFoldDB" id="A0A830BRL3"/>
<reference evidence="2" key="1">
    <citation type="submission" date="2020-07" db="EMBL/GenBank/DDBJ databases">
        <title>Ethylene signaling mediates host invasion by parasitic plants.</title>
        <authorList>
            <person name="Yoshida S."/>
        </authorList>
    </citation>
    <scope>NUCLEOTIDE SEQUENCE</scope>
    <source>
        <strain evidence="2">Okayama</strain>
    </source>
</reference>
<organism evidence="2 3">
    <name type="scientific">Phtheirospermum japonicum</name>
    <dbReference type="NCBI Taxonomy" id="374723"/>
    <lineage>
        <taxon>Eukaryota</taxon>
        <taxon>Viridiplantae</taxon>
        <taxon>Streptophyta</taxon>
        <taxon>Embryophyta</taxon>
        <taxon>Tracheophyta</taxon>
        <taxon>Spermatophyta</taxon>
        <taxon>Magnoliopsida</taxon>
        <taxon>eudicotyledons</taxon>
        <taxon>Gunneridae</taxon>
        <taxon>Pentapetalae</taxon>
        <taxon>asterids</taxon>
        <taxon>lamiids</taxon>
        <taxon>Lamiales</taxon>
        <taxon>Orobanchaceae</taxon>
        <taxon>Orobanchaceae incertae sedis</taxon>
        <taxon>Phtheirospermum</taxon>
    </lineage>
</organism>
<name>A0A830BRL3_9LAMI</name>
<evidence type="ECO:0000313" key="3">
    <source>
        <dbReference type="Proteomes" id="UP000653305"/>
    </source>
</evidence>
<feature type="signal peptide" evidence="1">
    <location>
        <begin position="1"/>
        <end position="30"/>
    </location>
</feature>
<dbReference type="Proteomes" id="UP000653305">
    <property type="component" value="Unassembled WGS sequence"/>
</dbReference>
<dbReference type="PANTHER" id="PTHR37184">
    <property type="entry name" value="CLAVATA3/ESR (CLE)-RELATED PROTEIN 27"/>
    <property type="match status" value="1"/>
</dbReference>
<sequence>MSFPGRKRPFYPSSPGLLLLIISLVHVWISSQNQAGAIRVFPAQRLLSAAQASQYSMEPPPPPPMRNQAEISADYFNGRDSSDLNSTTTTANGTFLDYKRRIPSCPDPLHN</sequence>
<feature type="chain" id="PRO_5032280770" evidence="1">
    <location>
        <begin position="31"/>
        <end position="111"/>
    </location>
</feature>
<proteinExistence type="predicted"/>
<gene>
    <name evidence="2" type="ORF">PHJA_000609000</name>
</gene>
<accession>A0A830BRL3</accession>
<evidence type="ECO:0000256" key="1">
    <source>
        <dbReference type="SAM" id="SignalP"/>
    </source>
</evidence>
<dbReference type="EMBL" id="BMAC01000091">
    <property type="protein sequence ID" value="GFP84651.1"/>
    <property type="molecule type" value="Genomic_DNA"/>
</dbReference>
<protein>
    <submittedName>
        <fullName evidence="2">Uncharacterized protein</fullName>
    </submittedName>
</protein>
<comment type="caution">
    <text evidence="2">The sequence shown here is derived from an EMBL/GenBank/DDBJ whole genome shotgun (WGS) entry which is preliminary data.</text>
</comment>
<dbReference type="OrthoDB" id="1298458at2759"/>
<evidence type="ECO:0000313" key="2">
    <source>
        <dbReference type="EMBL" id="GFP84651.1"/>
    </source>
</evidence>
<dbReference type="InterPro" id="IPR040274">
    <property type="entry name" value="CLE27/CLE43"/>
</dbReference>
<dbReference type="PANTHER" id="PTHR37184:SF2">
    <property type="entry name" value="CLAVATA3_ESR (CLE)-RELATED PROTEIN 43"/>
    <property type="match status" value="1"/>
</dbReference>
<keyword evidence="1" id="KW-0732">Signal</keyword>